<comment type="caution">
    <text evidence="2">The sequence shown here is derived from an EMBL/GenBank/DDBJ whole genome shotgun (WGS) entry which is preliminary data.</text>
</comment>
<feature type="compositionally biased region" description="Basic and acidic residues" evidence="1">
    <location>
        <begin position="120"/>
        <end position="133"/>
    </location>
</feature>
<gene>
    <name evidence="2" type="ORF">GDO81_010654</name>
</gene>
<name>A0AAV7C1S3_ENGPU</name>
<evidence type="ECO:0000313" key="3">
    <source>
        <dbReference type="Proteomes" id="UP000824782"/>
    </source>
</evidence>
<sequence>MAEKLPVLSASCEHRNLEEECSSSSSEPAGNLRTSSLAGKGPLSGQDKSRWLHNWLRRETVSLEMDPKASSPQKHAVKGRSKSTEEIQQAKKAFHTPQKSLPSTGEESNIQDSAEATEENSPKARTKEGQTQN</sequence>
<accession>A0AAV7C1S3</accession>
<feature type="compositionally biased region" description="Basic and acidic residues" evidence="1">
    <location>
        <begin position="56"/>
        <end position="67"/>
    </location>
</feature>
<dbReference type="AlphaFoldDB" id="A0AAV7C1S3"/>
<protein>
    <submittedName>
        <fullName evidence="2">Uncharacterized protein</fullName>
    </submittedName>
</protein>
<evidence type="ECO:0000313" key="2">
    <source>
        <dbReference type="EMBL" id="KAG8578889.1"/>
    </source>
</evidence>
<proteinExistence type="predicted"/>
<feature type="region of interest" description="Disordered" evidence="1">
    <location>
        <begin position="1"/>
        <end position="133"/>
    </location>
</feature>
<reference evidence="2" key="1">
    <citation type="thesis" date="2020" institute="ProQuest LLC" country="789 East Eisenhower Parkway, Ann Arbor, MI, USA">
        <title>Comparative Genomics and Chromosome Evolution.</title>
        <authorList>
            <person name="Mudd A.B."/>
        </authorList>
    </citation>
    <scope>NUCLEOTIDE SEQUENCE</scope>
    <source>
        <strain evidence="2">237g6f4</strain>
        <tissue evidence="2">Blood</tissue>
    </source>
</reference>
<evidence type="ECO:0000256" key="1">
    <source>
        <dbReference type="SAM" id="MobiDB-lite"/>
    </source>
</evidence>
<dbReference type="Proteomes" id="UP000824782">
    <property type="component" value="Unassembled WGS sequence"/>
</dbReference>
<feature type="compositionally biased region" description="Polar residues" evidence="1">
    <location>
        <begin position="97"/>
        <end position="114"/>
    </location>
</feature>
<dbReference type="EMBL" id="WNYA01000004">
    <property type="protein sequence ID" value="KAG8578889.1"/>
    <property type="molecule type" value="Genomic_DNA"/>
</dbReference>
<keyword evidence="3" id="KW-1185">Reference proteome</keyword>
<organism evidence="2 3">
    <name type="scientific">Engystomops pustulosus</name>
    <name type="common">Tungara frog</name>
    <name type="synonym">Physalaemus pustulosus</name>
    <dbReference type="NCBI Taxonomy" id="76066"/>
    <lineage>
        <taxon>Eukaryota</taxon>
        <taxon>Metazoa</taxon>
        <taxon>Chordata</taxon>
        <taxon>Craniata</taxon>
        <taxon>Vertebrata</taxon>
        <taxon>Euteleostomi</taxon>
        <taxon>Amphibia</taxon>
        <taxon>Batrachia</taxon>
        <taxon>Anura</taxon>
        <taxon>Neobatrachia</taxon>
        <taxon>Hyloidea</taxon>
        <taxon>Leptodactylidae</taxon>
        <taxon>Leiuperinae</taxon>
        <taxon>Engystomops</taxon>
    </lineage>
</organism>